<dbReference type="RefSeq" id="WP_111541952.1">
    <property type="nucleotide sequence ID" value="NZ_QKYV01000009.1"/>
</dbReference>
<dbReference type="Gene3D" id="2.120.10.30">
    <property type="entry name" value="TolB, C-terminal domain"/>
    <property type="match status" value="1"/>
</dbReference>
<dbReference type="InterPro" id="IPR012938">
    <property type="entry name" value="Glc/Sorbosone_DH"/>
</dbReference>
<name>A0A2W7JSI7_9FLAO</name>
<dbReference type="AlphaFoldDB" id="A0A2W7JSI7"/>
<proteinExistence type="predicted"/>
<reference evidence="2 3" key="1">
    <citation type="submission" date="2018-06" db="EMBL/GenBank/DDBJ databases">
        <title>Genomic Encyclopedia of Archaeal and Bacterial Type Strains, Phase II (KMG-II): from individual species to whole genera.</title>
        <authorList>
            <person name="Goeker M."/>
        </authorList>
    </citation>
    <scope>NUCLEOTIDE SEQUENCE [LARGE SCALE GENOMIC DNA]</scope>
    <source>
        <strain evidence="2 3">DSM 15361</strain>
    </source>
</reference>
<dbReference type="PANTHER" id="PTHR19328">
    <property type="entry name" value="HEDGEHOG-INTERACTING PROTEIN"/>
    <property type="match status" value="1"/>
</dbReference>
<dbReference type="InterPro" id="IPR011042">
    <property type="entry name" value="6-blade_b-propeller_TolB-like"/>
</dbReference>
<dbReference type="Pfam" id="PF07995">
    <property type="entry name" value="GSDH"/>
    <property type="match status" value="1"/>
</dbReference>
<organism evidence="2 3">
    <name type="scientific">Mesonia algae</name>
    <dbReference type="NCBI Taxonomy" id="213248"/>
    <lineage>
        <taxon>Bacteria</taxon>
        <taxon>Pseudomonadati</taxon>
        <taxon>Bacteroidota</taxon>
        <taxon>Flavobacteriia</taxon>
        <taxon>Flavobacteriales</taxon>
        <taxon>Flavobacteriaceae</taxon>
        <taxon>Mesonia</taxon>
    </lineage>
</organism>
<dbReference type="EMBL" id="QKYV01000009">
    <property type="protein sequence ID" value="PZW37896.1"/>
    <property type="molecule type" value="Genomic_DNA"/>
</dbReference>
<accession>A0A2W7JSI7</accession>
<dbReference type="InterPro" id="IPR011041">
    <property type="entry name" value="Quinoprot_gluc/sorb_DH_b-prop"/>
</dbReference>
<dbReference type="PROSITE" id="PS51257">
    <property type="entry name" value="PROKAR_LIPOPROTEIN"/>
    <property type="match status" value="1"/>
</dbReference>
<sequence>MKKTFILSIILSFTLVACGQIQKAENNKKIQNPTNKYDYEIVVSDIENPWSFVFLPDGSILINEKKGDLVLVKNDKKILVKNMPAVYNRGQGGLLDIALHPNYNNNGWIYFTYASAEGEGDGGNTALMRAKLENNSLVQKELLYKATPNTTKGQHFGSRIVFDEENNVYFSIGERGNRDENPQDITRDGGKVYRLKDDGSIPTDNPFYASAEAKKAIYSYGHRNPQGMEVHPETKEIWLHEHGPMGGDEINVVKKGANYGWPIITYGKNYSGIPITDKTAQKGMEQPIHYWVPSIAPSGMAFVTSNKYPTLKGGLLVGSLKFQYLEYLKLDGKKIVKRTKLLENIGRVRSVNQAEDGYIYIGVENLGIVKLNPIKND</sequence>
<evidence type="ECO:0000313" key="2">
    <source>
        <dbReference type="EMBL" id="PZW37896.1"/>
    </source>
</evidence>
<feature type="domain" description="Glucose/Sorbosone dehydrogenase" evidence="1">
    <location>
        <begin position="47"/>
        <end position="365"/>
    </location>
</feature>
<evidence type="ECO:0000259" key="1">
    <source>
        <dbReference type="Pfam" id="PF07995"/>
    </source>
</evidence>
<keyword evidence="3" id="KW-1185">Reference proteome</keyword>
<comment type="caution">
    <text evidence="2">The sequence shown here is derived from an EMBL/GenBank/DDBJ whole genome shotgun (WGS) entry which is preliminary data.</text>
</comment>
<dbReference type="Proteomes" id="UP000249542">
    <property type="component" value="Unassembled WGS sequence"/>
</dbReference>
<gene>
    <name evidence="2" type="ORF">LX95_02688</name>
</gene>
<evidence type="ECO:0000313" key="3">
    <source>
        <dbReference type="Proteomes" id="UP000249542"/>
    </source>
</evidence>
<dbReference type="SUPFAM" id="SSF50952">
    <property type="entry name" value="Soluble quinoprotein glucose dehydrogenase"/>
    <property type="match status" value="1"/>
</dbReference>
<dbReference type="PANTHER" id="PTHR19328:SF75">
    <property type="entry name" value="ALDOSE SUGAR DEHYDROGENASE YLII"/>
    <property type="match status" value="1"/>
</dbReference>
<protein>
    <submittedName>
        <fullName evidence="2">Quinoprotein glucose dehydrogenase</fullName>
    </submittedName>
</protein>